<reference evidence="2" key="3">
    <citation type="submission" date="2020-12" db="UniProtKB">
        <authorList>
            <consortium name="EnsemblPlants"/>
        </authorList>
    </citation>
    <scope>IDENTIFICATION</scope>
</reference>
<sequence length="108" mass="12209">MASVVVHVQNLPFEVAGQASMRRLNRCTCDSDDTVADCVRHWKHLHCGFSCFIDTETGSRHCSHEDADSSLGQRSSCCDLFVDQCSRQSDVRVDQHLRRVLQFFDTCG</sequence>
<reference evidence="1 3" key="2">
    <citation type="journal article" date="2018" name="Plant J.">
        <title>The Physcomitrella patens chromosome-scale assembly reveals moss genome structure and evolution.</title>
        <authorList>
            <person name="Lang D."/>
            <person name="Ullrich K.K."/>
            <person name="Murat F."/>
            <person name="Fuchs J."/>
            <person name="Jenkins J."/>
            <person name="Haas F.B."/>
            <person name="Piednoel M."/>
            <person name="Gundlach H."/>
            <person name="Van Bel M."/>
            <person name="Meyberg R."/>
            <person name="Vives C."/>
            <person name="Morata J."/>
            <person name="Symeonidi A."/>
            <person name="Hiss M."/>
            <person name="Muchero W."/>
            <person name="Kamisugi Y."/>
            <person name="Saleh O."/>
            <person name="Blanc G."/>
            <person name="Decker E.L."/>
            <person name="van Gessel N."/>
            <person name="Grimwood J."/>
            <person name="Hayes R.D."/>
            <person name="Graham S.W."/>
            <person name="Gunter L.E."/>
            <person name="McDaniel S.F."/>
            <person name="Hoernstein S.N.W."/>
            <person name="Larsson A."/>
            <person name="Li F.W."/>
            <person name="Perroud P.F."/>
            <person name="Phillips J."/>
            <person name="Ranjan P."/>
            <person name="Rokshar D.S."/>
            <person name="Rothfels C.J."/>
            <person name="Schneider L."/>
            <person name="Shu S."/>
            <person name="Stevenson D.W."/>
            <person name="Thummler F."/>
            <person name="Tillich M."/>
            <person name="Villarreal Aguilar J.C."/>
            <person name="Widiez T."/>
            <person name="Wong G.K."/>
            <person name="Wymore A."/>
            <person name="Zhang Y."/>
            <person name="Zimmer A.D."/>
            <person name="Quatrano R.S."/>
            <person name="Mayer K.F.X."/>
            <person name="Goodstein D."/>
            <person name="Casacuberta J.M."/>
            <person name="Vandepoele K."/>
            <person name="Reski R."/>
            <person name="Cuming A.C."/>
            <person name="Tuskan G.A."/>
            <person name="Maumus F."/>
            <person name="Salse J."/>
            <person name="Schmutz J."/>
            <person name="Rensing S.A."/>
        </authorList>
    </citation>
    <scope>NUCLEOTIDE SEQUENCE [LARGE SCALE GENOMIC DNA]</scope>
    <source>
        <strain evidence="2 3">cv. Gransden 2004</strain>
    </source>
</reference>
<evidence type="ECO:0000313" key="3">
    <source>
        <dbReference type="Proteomes" id="UP000006727"/>
    </source>
</evidence>
<organism evidence="1">
    <name type="scientific">Physcomitrium patens</name>
    <name type="common">Spreading-leaved earth moss</name>
    <name type="synonym">Physcomitrella patens</name>
    <dbReference type="NCBI Taxonomy" id="3218"/>
    <lineage>
        <taxon>Eukaryota</taxon>
        <taxon>Viridiplantae</taxon>
        <taxon>Streptophyta</taxon>
        <taxon>Embryophyta</taxon>
        <taxon>Bryophyta</taxon>
        <taxon>Bryophytina</taxon>
        <taxon>Bryopsida</taxon>
        <taxon>Funariidae</taxon>
        <taxon>Funariales</taxon>
        <taxon>Funariaceae</taxon>
        <taxon>Physcomitrium</taxon>
    </lineage>
</organism>
<dbReference type="Proteomes" id="UP000006727">
    <property type="component" value="Chromosome 19"/>
</dbReference>
<dbReference type="EMBL" id="ABEU02000019">
    <property type="protein sequence ID" value="PNR34449.1"/>
    <property type="molecule type" value="Genomic_DNA"/>
</dbReference>
<dbReference type="InParanoid" id="A0A2K1IYU6"/>
<dbReference type="EnsemblPlants" id="Pp3c19_17649V3.1">
    <property type="protein sequence ID" value="PAC:32938800.CDS.1"/>
    <property type="gene ID" value="Pp3c19_17649"/>
</dbReference>
<protein>
    <submittedName>
        <fullName evidence="1 2">Uncharacterized protein</fullName>
    </submittedName>
</protein>
<dbReference type="Gramene" id="Pp3c19_17649V3.1">
    <property type="protein sequence ID" value="PAC:32938800.CDS.1"/>
    <property type="gene ID" value="Pp3c19_17649"/>
</dbReference>
<evidence type="ECO:0000313" key="1">
    <source>
        <dbReference type="EMBL" id="PNR34449.1"/>
    </source>
</evidence>
<dbReference type="AlphaFoldDB" id="A0A2K1IYU6"/>
<gene>
    <name evidence="1" type="ORF">PHYPA_024266</name>
</gene>
<evidence type="ECO:0000313" key="2">
    <source>
        <dbReference type="EnsemblPlants" id="PAC:32938800.CDS.1"/>
    </source>
</evidence>
<reference evidence="1 3" key="1">
    <citation type="journal article" date="2008" name="Science">
        <title>The Physcomitrella genome reveals evolutionary insights into the conquest of land by plants.</title>
        <authorList>
            <person name="Rensing S."/>
            <person name="Lang D."/>
            <person name="Zimmer A."/>
            <person name="Terry A."/>
            <person name="Salamov A."/>
            <person name="Shapiro H."/>
            <person name="Nishiyama T."/>
            <person name="Perroud P.-F."/>
            <person name="Lindquist E."/>
            <person name="Kamisugi Y."/>
            <person name="Tanahashi T."/>
            <person name="Sakakibara K."/>
            <person name="Fujita T."/>
            <person name="Oishi K."/>
            <person name="Shin-I T."/>
            <person name="Kuroki Y."/>
            <person name="Toyoda A."/>
            <person name="Suzuki Y."/>
            <person name="Hashimoto A."/>
            <person name="Yamaguchi K."/>
            <person name="Sugano A."/>
            <person name="Kohara Y."/>
            <person name="Fujiyama A."/>
            <person name="Anterola A."/>
            <person name="Aoki S."/>
            <person name="Ashton N."/>
            <person name="Barbazuk W.B."/>
            <person name="Barker E."/>
            <person name="Bennetzen J."/>
            <person name="Bezanilla M."/>
            <person name="Blankenship R."/>
            <person name="Cho S.H."/>
            <person name="Dutcher S."/>
            <person name="Estelle M."/>
            <person name="Fawcett J.A."/>
            <person name="Gundlach H."/>
            <person name="Hanada K."/>
            <person name="Heyl A."/>
            <person name="Hicks K.A."/>
            <person name="Hugh J."/>
            <person name="Lohr M."/>
            <person name="Mayer K."/>
            <person name="Melkozernov A."/>
            <person name="Murata T."/>
            <person name="Nelson D."/>
            <person name="Pils B."/>
            <person name="Prigge M."/>
            <person name="Reiss B."/>
            <person name="Renner T."/>
            <person name="Rombauts S."/>
            <person name="Rushton P."/>
            <person name="Sanderfoot A."/>
            <person name="Schween G."/>
            <person name="Shiu S.-H."/>
            <person name="Stueber K."/>
            <person name="Theodoulou F.L."/>
            <person name="Tu H."/>
            <person name="Van de Peer Y."/>
            <person name="Verrier P.J."/>
            <person name="Waters E."/>
            <person name="Wood A."/>
            <person name="Yang L."/>
            <person name="Cove D."/>
            <person name="Cuming A."/>
            <person name="Hasebe M."/>
            <person name="Lucas S."/>
            <person name="Mishler D.B."/>
            <person name="Reski R."/>
            <person name="Grigoriev I."/>
            <person name="Quatrano R.S."/>
            <person name="Boore J.L."/>
        </authorList>
    </citation>
    <scope>NUCLEOTIDE SEQUENCE [LARGE SCALE GENOMIC DNA]</scope>
    <source>
        <strain evidence="2 3">cv. Gransden 2004</strain>
    </source>
</reference>
<name>A0A2K1IYU6_PHYPA</name>
<keyword evidence="3" id="KW-1185">Reference proteome</keyword>
<accession>A0A2K1IYU6</accession>
<proteinExistence type="predicted"/>